<evidence type="ECO:0000313" key="4">
    <source>
        <dbReference type="EMBL" id="TPD57405.1"/>
    </source>
</evidence>
<evidence type="ECO:0000256" key="1">
    <source>
        <dbReference type="ARBA" id="ARBA00005125"/>
    </source>
</evidence>
<name>A0A501PB00_9PROT</name>
<dbReference type="SUPFAM" id="SSF51735">
    <property type="entry name" value="NAD(P)-binding Rossmann-fold domains"/>
    <property type="match status" value="1"/>
</dbReference>
<dbReference type="AlphaFoldDB" id="A0A501PB00"/>
<dbReference type="InterPro" id="IPR036291">
    <property type="entry name" value="NAD(P)-bd_dom_sf"/>
</dbReference>
<reference evidence="5" key="1">
    <citation type="submission" date="2019-06" db="EMBL/GenBank/DDBJ databases">
        <title>The complete genome of Emcibacter congregatus ZYLT.</title>
        <authorList>
            <person name="Zhao Z."/>
        </authorList>
    </citation>
    <scope>NUCLEOTIDE SEQUENCE [LARGE SCALE GENOMIC DNA]</scope>
    <source>
        <strain evidence="5">MCCC 1A06723</strain>
    </source>
</reference>
<evidence type="ECO:0000259" key="3">
    <source>
        <dbReference type="Pfam" id="PF01370"/>
    </source>
</evidence>
<protein>
    <submittedName>
        <fullName evidence="4">NAD-dependent epimerase/dehydratase family protein</fullName>
    </submittedName>
</protein>
<comment type="caution">
    <text evidence="4">The sequence shown here is derived from an EMBL/GenBank/DDBJ whole genome shotgun (WGS) entry which is preliminary data.</text>
</comment>
<comment type="similarity">
    <text evidence="2">Belongs to the NAD(P)-dependent epimerase/dehydratase family.</text>
</comment>
<dbReference type="Pfam" id="PF01370">
    <property type="entry name" value="Epimerase"/>
    <property type="match status" value="1"/>
</dbReference>
<sequence length="330" mass="36736">MSKILITGGAGFIGLHLAEKLLKSGNEIHLLDNFARAAKDPDLEAFLSQKNVTLIEADLLDPSFIDKLDTDYNIIYHFAAIIGVPHVLGRPYEVLTKNVELLSNIIEFAKKQKNLNRLVFASTSEIYAGTLKYFDLPIPTPEDTPLGLTDLAEPRTSYMLSKIYGEAMCHHSKLPFTIIRPHNVYGPRMGMSHVVPILLERAYKLEGDVPLKVYSPTHKRTFCYVDDAVDLLERVALTPECEGVALNLGSTDDEITMETLALAIIKTTGKGKGLTYMPETEGSVPRRCPDMTKAMELTGYQSKVSLEEGLARTFEWYKQNIFEGHGITAD</sequence>
<accession>A0A501PB00</accession>
<organism evidence="4 5">
    <name type="scientific">Emcibacter nanhaiensis</name>
    <dbReference type="NCBI Taxonomy" id="1505037"/>
    <lineage>
        <taxon>Bacteria</taxon>
        <taxon>Pseudomonadati</taxon>
        <taxon>Pseudomonadota</taxon>
        <taxon>Alphaproteobacteria</taxon>
        <taxon>Emcibacterales</taxon>
        <taxon>Emcibacteraceae</taxon>
        <taxon>Emcibacter</taxon>
    </lineage>
</organism>
<evidence type="ECO:0000313" key="5">
    <source>
        <dbReference type="Proteomes" id="UP000319148"/>
    </source>
</evidence>
<evidence type="ECO:0000256" key="2">
    <source>
        <dbReference type="ARBA" id="ARBA00007637"/>
    </source>
</evidence>
<keyword evidence="5" id="KW-1185">Reference proteome</keyword>
<comment type="pathway">
    <text evidence="1">Bacterial outer membrane biogenesis; LPS O-antigen biosynthesis.</text>
</comment>
<dbReference type="RefSeq" id="WP_139941720.1">
    <property type="nucleotide sequence ID" value="NZ_JBHSYP010000005.1"/>
</dbReference>
<feature type="domain" description="NAD-dependent epimerase/dehydratase" evidence="3">
    <location>
        <begin position="4"/>
        <end position="241"/>
    </location>
</feature>
<dbReference type="Proteomes" id="UP000319148">
    <property type="component" value="Unassembled WGS sequence"/>
</dbReference>
<dbReference type="OrthoDB" id="9801785at2"/>
<dbReference type="Gene3D" id="3.40.50.720">
    <property type="entry name" value="NAD(P)-binding Rossmann-like Domain"/>
    <property type="match status" value="1"/>
</dbReference>
<dbReference type="PANTHER" id="PTHR43000">
    <property type="entry name" value="DTDP-D-GLUCOSE 4,6-DEHYDRATASE-RELATED"/>
    <property type="match status" value="1"/>
</dbReference>
<proteinExistence type="inferred from homology"/>
<gene>
    <name evidence="4" type="ORF">FIV46_14875</name>
</gene>
<dbReference type="InterPro" id="IPR001509">
    <property type="entry name" value="Epimerase_deHydtase"/>
</dbReference>
<dbReference type="EMBL" id="VFIY01000018">
    <property type="protein sequence ID" value="TPD57405.1"/>
    <property type="molecule type" value="Genomic_DNA"/>
</dbReference>